<dbReference type="EMBL" id="BJXL01000025">
    <property type="protein sequence ID" value="GEM82917.1"/>
    <property type="molecule type" value="Genomic_DNA"/>
</dbReference>
<comment type="caution">
    <text evidence="1">The sequence shown here is derived from an EMBL/GenBank/DDBJ whole genome shotgun (WGS) entry which is preliminary data.</text>
</comment>
<sequence>MNATLNKVYVIRVWYEPSPGGEIWRASLSEGEERHYFAEPSALTAFLLQEMEESREEAPE</sequence>
<dbReference type="RefSeq" id="WP_119341222.1">
    <property type="nucleotide sequence ID" value="NZ_BJXL01000025.1"/>
</dbReference>
<gene>
    <name evidence="1" type="ORF">MHY01S_10830</name>
</gene>
<organism evidence="1 2">
    <name type="scientific">Meiothermus hypogaeus NBRC 106114</name>
    <dbReference type="NCBI Taxonomy" id="1227553"/>
    <lineage>
        <taxon>Bacteria</taxon>
        <taxon>Thermotogati</taxon>
        <taxon>Deinococcota</taxon>
        <taxon>Deinococci</taxon>
        <taxon>Thermales</taxon>
        <taxon>Thermaceae</taxon>
        <taxon>Meiothermus</taxon>
    </lineage>
</organism>
<protein>
    <submittedName>
        <fullName evidence="1">Uncharacterized protein</fullName>
    </submittedName>
</protein>
<reference evidence="1 2" key="1">
    <citation type="submission" date="2019-07" db="EMBL/GenBank/DDBJ databases">
        <title>Whole genome shotgun sequence of Meiothermus hypogaeus NBRC 106114.</title>
        <authorList>
            <person name="Hosoyama A."/>
            <person name="Uohara A."/>
            <person name="Ohji S."/>
            <person name="Ichikawa N."/>
        </authorList>
    </citation>
    <scope>NUCLEOTIDE SEQUENCE [LARGE SCALE GENOMIC DNA]</scope>
    <source>
        <strain evidence="1 2">NBRC 106114</strain>
    </source>
</reference>
<dbReference type="AlphaFoldDB" id="A0A511R0V6"/>
<dbReference type="OrthoDB" id="34506at2"/>
<proteinExistence type="predicted"/>
<name>A0A511R0V6_9DEIN</name>
<evidence type="ECO:0000313" key="2">
    <source>
        <dbReference type="Proteomes" id="UP000321197"/>
    </source>
</evidence>
<accession>A0A511R0V6</accession>
<dbReference type="Proteomes" id="UP000321197">
    <property type="component" value="Unassembled WGS sequence"/>
</dbReference>
<evidence type="ECO:0000313" key="1">
    <source>
        <dbReference type="EMBL" id="GEM82917.1"/>
    </source>
</evidence>